<dbReference type="Proteomes" id="UP001600888">
    <property type="component" value="Unassembled WGS sequence"/>
</dbReference>
<reference evidence="1 2" key="1">
    <citation type="submission" date="2024-03" db="EMBL/GenBank/DDBJ databases">
        <title>A high-quality draft genome sequence of Diaporthe vaccinii, a causative agent of upright dieback and viscid rot disease in cranberry plants.</title>
        <authorList>
            <person name="Sarrasin M."/>
            <person name="Lang B.F."/>
            <person name="Burger G."/>
        </authorList>
    </citation>
    <scope>NUCLEOTIDE SEQUENCE [LARGE SCALE GENOMIC DNA]</scope>
    <source>
        <strain evidence="1 2">IS7</strain>
    </source>
</reference>
<dbReference type="EMBL" id="JBAWTH010000024">
    <property type="protein sequence ID" value="KAL2286463.1"/>
    <property type="molecule type" value="Genomic_DNA"/>
</dbReference>
<name>A0ABR4EVI3_9PEZI</name>
<protein>
    <submittedName>
        <fullName evidence="1">Uncharacterized protein</fullName>
    </submittedName>
</protein>
<sequence>MEDDEYLTYGLCPACFCIDLDSPDLSYEPRPIADIVAGCKLGCTLCGLLTYCLNLKYCMVDAKDVSSTYVCLEKYDGLRIDKQDCITAVLYGYSDNPVTAKLDITVIRDQDETLKDAIPFLAPRTSASGSENPESILERSFEWVRNQLEICTGSHIYGGTQDVPLTTRVLELSDDEATYLRVVVPDEGAAGKYTAFSYCWGR</sequence>
<evidence type="ECO:0000313" key="2">
    <source>
        <dbReference type="Proteomes" id="UP001600888"/>
    </source>
</evidence>
<proteinExistence type="predicted"/>
<evidence type="ECO:0000313" key="1">
    <source>
        <dbReference type="EMBL" id="KAL2286463.1"/>
    </source>
</evidence>
<keyword evidence="2" id="KW-1185">Reference proteome</keyword>
<organism evidence="1 2">
    <name type="scientific">Diaporthe vaccinii</name>
    <dbReference type="NCBI Taxonomy" id="105482"/>
    <lineage>
        <taxon>Eukaryota</taxon>
        <taxon>Fungi</taxon>
        <taxon>Dikarya</taxon>
        <taxon>Ascomycota</taxon>
        <taxon>Pezizomycotina</taxon>
        <taxon>Sordariomycetes</taxon>
        <taxon>Sordariomycetidae</taxon>
        <taxon>Diaporthales</taxon>
        <taxon>Diaporthaceae</taxon>
        <taxon>Diaporthe</taxon>
        <taxon>Diaporthe eres species complex</taxon>
    </lineage>
</organism>
<gene>
    <name evidence="1" type="ORF">FJTKL_06832</name>
</gene>
<accession>A0ABR4EVI3</accession>
<comment type="caution">
    <text evidence="1">The sequence shown here is derived from an EMBL/GenBank/DDBJ whole genome shotgun (WGS) entry which is preliminary data.</text>
</comment>